<dbReference type="PANTHER" id="PTHR43591">
    <property type="entry name" value="METHYLTRANSFERASE"/>
    <property type="match status" value="1"/>
</dbReference>
<dbReference type="SUPFAM" id="SSF53335">
    <property type="entry name" value="S-adenosyl-L-methionine-dependent methyltransferases"/>
    <property type="match status" value="1"/>
</dbReference>
<dbReference type="GO" id="GO:0008757">
    <property type="term" value="F:S-adenosylmethionine-dependent methyltransferase activity"/>
    <property type="evidence" value="ECO:0007669"/>
    <property type="project" value="InterPro"/>
</dbReference>
<dbReference type="Gene3D" id="3.40.50.150">
    <property type="entry name" value="Vaccinia Virus protein VP39"/>
    <property type="match status" value="1"/>
</dbReference>
<evidence type="ECO:0000313" key="3">
    <source>
        <dbReference type="Proteomes" id="UP000552045"/>
    </source>
</evidence>
<dbReference type="InterPro" id="IPR029063">
    <property type="entry name" value="SAM-dependent_MTases_sf"/>
</dbReference>
<dbReference type="EMBL" id="JACCBH010000001">
    <property type="protein sequence ID" value="NYD55186.1"/>
    <property type="molecule type" value="Genomic_DNA"/>
</dbReference>
<dbReference type="Pfam" id="PF08241">
    <property type="entry name" value="Methyltransf_11"/>
    <property type="match status" value="1"/>
</dbReference>
<proteinExistence type="predicted"/>
<keyword evidence="2" id="KW-0808">Transferase</keyword>
<dbReference type="InterPro" id="IPR013216">
    <property type="entry name" value="Methyltransf_11"/>
</dbReference>
<evidence type="ECO:0000313" key="2">
    <source>
        <dbReference type="EMBL" id="NYD55186.1"/>
    </source>
</evidence>
<dbReference type="Proteomes" id="UP000552045">
    <property type="component" value="Unassembled WGS sequence"/>
</dbReference>
<organism evidence="2 3">
    <name type="scientific">Microbacterium pseudoresistens</name>
    <dbReference type="NCBI Taxonomy" id="640634"/>
    <lineage>
        <taxon>Bacteria</taxon>
        <taxon>Bacillati</taxon>
        <taxon>Actinomycetota</taxon>
        <taxon>Actinomycetes</taxon>
        <taxon>Micrococcales</taxon>
        <taxon>Microbacteriaceae</taxon>
        <taxon>Microbacterium</taxon>
    </lineage>
</organism>
<comment type="caution">
    <text evidence="2">The sequence shown here is derived from an EMBL/GenBank/DDBJ whole genome shotgun (WGS) entry which is preliminary data.</text>
</comment>
<dbReference type="CDD" id="cd02440">
    <property type="entry name" value="AdoMet_MTases"/>
    <property type="match status" value="1"/>
</dbReference>
<dbReference type="RefSeq" id="WP_179434092.1">
    <property type="nucleotide sequence ID" value="NZ_BAABLC010000002.1"/>
</dbReference>
<accession>A0A7Y9EWN9</accession>
<dbReference type="AlphaFoldDB" id="A0A7Y9EWN9"/>
<evidence type="ECO:0000259" key="1">
    <source>
        <dbReference type="Pfam" id="PF08241"/>
    </source>
</evidence>
<reference evidence="2 3" key="1">
    <citation type="submission" date="2020-07" db="EMBL/GenBank/DDBJ databases">
        <title>Sequencing the genomes of 1000 actinobacteria strains.</title>
        <authorList>
            <person name="Klenk H.-P."/>
        </authorList>
    </citation>
    <scope>NUCLEOTIDE SEQUENCE [LARGE SCALE GENOMIC DNA]</scope>
    <source>
        <strain evidence="2 3">DSM 22185</strain>
    </source>
</reference>
<feature type="domain" description="Methyltransferase type 11" evidence="1">
    <location>
        <begin position="39"/>
        <end position="123"/>
    </location>
</feature>
<keyword evidence="3" id="KW-1185">Reference proteome</keyword>
<sequence length="252" mass="27052">MTEWGGVGAAYEASYASLCAETGDDLSAAFGRAGGRSLLDVGAGTGRLAARLATDGWQVTACEPEASMREIVAREHPRLRVVDGGLPELPFGDDAFDVVTANFVLNHVDDPRRCAGELARVARHAVAATIWSRSPSWFWADVRDRAVIDVPAPEQLPPEKDFVRTADGFGVMLTEGGWASVDVHEKTWTWWVDPAALWLSAEGGVAGAGRLYRGLDAAERHRFRAAFDTLCAELVVDGLVPLEHTAAIAVGR</sequence>
<name>A0A7Y9EWN9_9MICO</name>
<dbReference type="GO" id="GO:0032259">
    <property type="term" value="P:methylation"/>
    <property type="evidence" value="ECO:0007669"/>
    <property type="project" value="UniProtKB-KW"/>
</dbReference>
<keyword evidence="2" id="KW-0489">Methyltransferase</keyword>
<protein>
    <submittedName>
        <fullName evidence="2">SAM-dependent methyltransferase</fullName>
    </submittedName>
</protein>
<gene>
    <name evidence="2" type="ORF">BKA02_002241</name>
</gene>